<evidence type="ECO:0000259" key="2">
    <source>
        <dbReference type="Pfam" id="PF20256"/>
    </source>
</evidence>
<dbReference type="Proteomes" id="UP001156882">
    <property type="component" value="Unassembled WGS sequence"/>
</dbReference>
<dbReference type="InterPro" id="IPR008274">
    <property type="entry name" value="AldOxase/xan_DH_MoCoBD1"/>
</dbReference>
<evidence type="ECO:0000313" key="4">
    <source>
        <dbReference type="Proteomes" id="UP001156882"/>
    </source>
</evidence>
<dbReference type="PANTHER" id="PTHR47495">
    <property type="entry name" value="ALDEHYDE DEHYDROGENASE"/>
    <property type="match status" value="1"/>
</dbReference>
<dbReference type="Gene3D" id="3.30.365.10">
    <property type="entry name" value="Aldehyde oxidase/xanthine dehydrogenase, molybdopterin binding domain"/>
    <property type="match status" value="3"/>
</dbReference>
<comment type="caution">
    <text evidence="3">The sequence shown here is derived from an EMBL/GenBank/DDBJ whole genome shotgun (WGS) entry which is preliminary data.</text>
</comment>
<dbReference type="InterPro" id="IPR052516">
    <property type="entry name" value="N-heterocyclic_Hydroxylase"/>
</dbReference>
<feature type="domain" description="Aldehyde oxidase/xanthine dehydrogenase second molybdopterin binding" evidence="2">
    <location>
        <begin position="250"/>
        <end position="306"/>
    </location>
</feature>
<feature type="domain" description="Aldehyde oxidase/xanthine dehydrogenase first molybdopterin binding" evidence="1">
    <location>
        <begin position="79"/>
        <end position="183"/>
    </location>
</feature>
<reference evidence="4" key="1">
    <citation type="journal article" date="2019" name="Int. J. Syst. Evol. Microbiol.">
        <title>The Global Catalogue of Microorganisms (GCM) 10K type strain sequencing project: providing services to taxonomists for standard genome sequencing and annotation.</title>
        <authorList>
            <consortium name="The Broad Institute Genomics Platform"/>
            <consortium name="The Broad Institute Genome Sequencing Center for Infectious Disease"/>
            <person name="Wu L."/>
            <person name="Ma J."/>
        </authorList>
    </citation>
    <scope>NUCLEOTIDE SEQUENCE [LARGE SCALE GENOMIC DNA]</scope>
    <source>
        <strain evidence="4">NBRC 101365</strain>
    </source>
</reference>
<dbReference type="InterPro" id="IPR046867">
    <property type="entry name" value="AldOxase/xan_DH_MoCoBD2"/>
</dbReference>
<dbReference type="EMBL" id="BSPC01000022">
    <property type="protein sequence ID" value="GLS19419.1"/>
    <property type="molecule type" value="Genomic_DNA"/>
</dbReference>
<keyword evidence="4" id="KW-1185">Reference proteome</keyword>
<name>A0ABQ6CGQ6_9HYPH</name>
<sequence length="369" mass="39456">MTYQTTTTLDPNRQARPVTIEPRITLLDAPRNPGGRMPLAILTSEWGDAGKALAQAPVRIEATYTTPRDHGASIEAHVDRPATRQTLALGATRQGMLLSIMHRGVSDAPVDGGPGERLGAVTSIMYATENFLSRQRRLPVAKAFSGTLHVTSETASAFGIECAIDELAIKLGIDPLVMRLLNYADVDPQTNKPWSTRQLREAFAAGAETFGWSRRNPRPCSMREGSELIGYGMAAGTCPAGPSSTEGDTSRHSWCAHFVEVRVDADLGTVRVTRMVSALDSGRVSNRKFAESQWKSGILKGIGQALGKKGCPDIKMISVGIPDYEASTLGGKAVGELGIVGVAPAIANAVFHATGKRVRDLPITVERLS</sequence>
<protein>
    <submittedName>
        <fullName evidence="3">Uncharacterized protein</fullName>
    </submittedName>
</protein>
<organism evidence="3 4">
    <name type="scientific">Labrys miyagiensis</name>
    <dbReference type="NCBI Taxonomy" id="346912"/>
    <lineage>
        <taxon>Bacteria</taxon>
        <taxon>Pseudomonadati</taxon>
        <taxon>Pseudomonadota</taxon>
        <taxon>Alphaproteobacteria</taxon>
        <taxon>Hyphomicrobiales</taxon>
        <taxon>Xanthobacteraceae</taxon>
        <taxon>Labrys</taxon>
    </lineage>
</organism>
<dbReference type="Pfam" id="PF20256">
    <property type="entry name" value="MoCoBD_2"/>
    <property type="match status" value="1"/>
</dbReference>
<dbReference type="PANTHER" id="PTHR47495:SF2">
    <property type="entry name" value="ALDEHYDE DEHYDROGENASE"/>
    <property type="match status" value="1"/>
</dbReference>
<dbReference type="InterPro" id="IPR037165">
    <property type="entry name" value="AldOxase/xan_DH_Mopterin-bd_sf"/>
</dbReference>
<accession>A0ABQ6CGQ6</accession>
<evidence type="ECO:0000259" key="1">
    <source>
        <dbReference type="Pfam" id="PF02738"/>
    </source>
</evidence>
<proteinExistence type="predicted"/>
<dbReference type="Pfam" id="PF02738">
    <property type="entry name" value="MoCoBD_1"/>
    <property type="match status" value="1"/>
</dbReference>
<evidence type="ECO:0000313" key="3">
    <source>
        <dbReference type="EMBL" id="GLS19419.1"/>
    </source>
</evidence>
<gene>
    <name evidence="3" type="ORF">GCM10007874_24360</name>
</gene>
<dbReference type="SUPFAM" id="SSF56003">
    <property type="entry name" value="Molybdenum cofactor-binding domain"/>
    <property type="match status" value="1"/>
</dbReference>